<dbReference type="AlphaFoldDB" id="A0A7W8MB98"/>
<evidence type="ECO:0000256" key="1">
    <source>
        <dbReference type="SAM" id="Phobius"/>
    </source>
</evidence>
<gene>
    <name evidence="2" type="ORF">HNQ70_003994</name>
</gene>
<keyword evidence="3" id="KW-1185">Reference proteome</keyword>
<reference evidence="2 3" key="1">
    <citation type="submission" date="2020-08" db="EMBL/GenBank/DDBJ databases">
        <title>Genomic Encyclopedia of Type Strains, Phase IV (KMG-IV): sequencing the most valuable type-strain genomes for metagenomic binning, comparative biology and taxonomic classification.</title>
        <authorList>
            <person name="Goeker M."/>
        </authorList>
    </citation>
    <scope>NUCLEOTIDE SEQUENCE [LARGE SCALE GENOMIC DNA]</scope>
    <source>
        <strain evidence="2 3">DSM 29781</strain>
    </source>
</reference>
<comment type="caution">
    <text evidence="2">The sequence shown here is derived from an EMBL/GenBank/DDBJ whole genome shotgun (WGS) entry which is preliminary data.</text>
</comment>
<name>A0A7W8MB98_9BURK</name>
<accession>A0A7W8MB98</accession>
<keyword evidence="1" id="KW-0472">Membrane</keyword>
<evidence type="ECO:0000313" key="3">
    <source>
        <dbReference type="Proteomes" id="UP000532440"/>
    </source>
</evidence>
<protein>
    <submittedName>
        <fullName evidence="2">Uncharacterized protein</fullName>
    </submittedName>
</protein>
<dbReference type="Proteomes" id="UP000532440">
    <property type="component" value="Unassembled WGS sequence"/>
</dbReference>
<organism evidence="2 3">
    <name type="scientific">Quisquiliibacterium transsilvanicum</name>
    <dbReference type="NCBI Taxonomy" id="1549638"/>
    <lineage>
        <taxon>Bacteria</taxon>
        <taxon>Pseudomonadati</taxon>
        <taxon>Pseudomonadota</taxon>
        <taxon>Betaproteobacteria</taxon>
        <taxon>Burkholderiales</taxon>
        <taxon>Burkholderiaceae</taxon>
        <taxon>Quisquiliibacterium</taxon>
    </lineage>
</organism>
<evidence type="ECO:0000313" key="2">
    <source>
        <dbReference type="EMBL" id="MBB5273959.1"/>
    </source>
</evidence>
<dbReference type="EMBL" id="JACHGB010000013">
    <property type="protein sequence ID" value="MBB5273959.1"/>
    <property type="molecule type" value="Genomic_DNA"/>
</dbReference>
<keyword evidence="1" id="KW-0812">Transmembrane</keyword>
<feature type="transmembrane region" description="Helical" evidence="1">
    <location>
        <begin position="7"/>
        <end position="25"/>
    </location>
</feature>
<sequence length="45" mass="4732">MHPAVRSIRVFGAYVVLTGVGLLVAPNLKLAPLGAAVHRYCEPSS</sequence>
<keyword evidence="1" id="KW-1133">Transmembrane helix</keyword>
<proteinExistence type="predicted"/>